<dbReference type="PROSITE" id="PS01124">
    <property type="entry name" value="HTH_ARAC_FAMILY_2"/>
    <property type="match status" value="1"/>
</dbReference>
<dbReference type="EMBL" id="CP035945">
    <property type="protein sequence ID" value="QBE97353.1"/>
    <property type="molecule type" value="Genomic_DNA"/>
</dbReference>
<proteinExistence type="predicted"/>
<dbReference type="SUPFAM" id="SSF51215">
    <property type="entry name" value="Regulatory protein AraC"/>
    <property type="match status" value="1"/>
</dbReference>
<dbReference type="PANTHER" id="PTHR43280:SF2">
    <property type="entry name" value="HTH-TYPE TRANSCRIPTIONAL REGULATOR EXSA"/>
    <property type="match status" value="1"/>
</dbReference>
<sequence length="281" mass="33140">MFYENKNDYFIISCERTSLQYPLHLHPYIEYVHIIKGKLEMQIGSEKYILTPGDLALIFPNVLHDYHTLSDQKNTQFHIINCDYSLLPYHQQKLLNMTPTAPVLCSAQIHEDVLYAERRLFELNPRKENWELVGSLMSLILCRLFPPLQLVEHSKDSSYQLSTEILIYIAKHYREDISLTSIAFKFGIGKYSLSRIFSNLLKCNFTYYVNSLRISYAHYLLLSTDLNVLEIGTECGYHNQQTFHRVFREFSLCTPKEYRENSFAHMKVNIHYFLEGEDIPQ</sequence>
<protein>
    <submittedName>
        <fullName evidence="5">HTH-type transcriptional regulator YesS</fullName>
    </submittedName>
</protein>
<gene>
    <name evidence="5" type="primary">yesS_5</name>
    <name evidence="5" type="ORF">PMF13cell1_02909</name>
</gene>
<name>A0A4P6M1L6_9FIRM</name>
<evidence type="ECO:0000259" key="4">
    <source>
        <dbReference type="PROSITE" id="PS01124"/>
    </source>
</evidence>
<dbReference type="KEGG" id="bpro:PMF13cell1_02909"/>
<dbReference type="GO" id="GO:0003700">
    <property type="term" value="F:DNA-binding transcription factor activity"/>
    <property type="evidence" value="ECO:0007669"/>
    <property type="project" value="InterPro"/>
</dbReference>
<dbReference type="SMART" id="SM00342">
    <property type="entry name" value="HTH_ARAC"/>
    <property type="match status" value="1"/>
</dbReference>
<dbReference type="Gene3D" id="1.10.10.60">
    <property type="entry name" value="Homeodomain-like"/>
    <property type="match status" value="2"/>
</dbReference>
<dbReference type="SUPFAM" id="SSF46689">
    <property type="entry name" value="Homeodomain-like"/>
    <property type="match status" value="1"/>
</dbReference>
<dbReference type="PANTHER" id="PTHR43280">
    <property type="entry name" value="ARAC-FAMILY TRANSCRIPTIONAL REGULATOR"/>
    <property type="match status" value="1"/>
</dbReference>
<dbReference type="InterPro" id="IPR009057">
    <property type="entry name" value="Homeodomain-like_sf"/>
</dbReference>
<evidence type="ECO:0000256" key="2">
    <source>
        <dbReference type="ARBA" id="ARBA00023125"/>
    </source>
</evidence>
<dbReference type="RefSeq" id="WP_130181173.1">
    <property type="nucleotide sequence ID" value="NZ_CP035945.1"/>
</dbReference>
<accession>A0A4P6M1L6</accession>
<dbReference type="Pfam" id="PF07883">
    <property type="entry name" value="Cupin_2"/>
    <property type="match status" value="1"/>
</dbReference>
<dbReference type="Pfam" id="PF12833">
    <property type="entry name" value="HTH_18"/>
    <property type="match status" value="1"/>
</dbReference>
<evidence type="ECO:0000256" key="1">
    <source>
        <dbReference type="ARBA" id="ARBA00023015"/>
    </source>
</evidence>
<dbReference type="InterPro" id="IPR037923">
    <property type="entry name" value="HTH-like"/>
</dbReference>
<keyword evidence="3" id="KW-0804">Transcription</keyword>
<keyword evidence="2" id="KW-0238">DNA-binding</keyword>
<dbReference type="Proteomes" id="UP000289794">
    <property type="component" value="Chromosome"/>
</dbReference>
<reference evidence="5 6" key="1">
    <citation type="submission" date="2019-01" db="EMBL/GenBank/DDBJ databases">
        <title>PMF-metabolizing Aryl O-demethylase.</title>
        <authorList>
            <person name="Kim M."/>
        </authorList>
    </citation>
    <scope>NUCLEOTIDE SEQUENCE [LARGE SCALE GENOMIC DNA]</scope>
    <source>
        <strain evidence="5 6">PMF1</strain>
    </source>
</reference>
<evidence type="ECO:0000313" key="6">
    <source>
        <dbReference type="Proteomes" id="UP000289794"/>
    </source>
</evidence>
<dbReference type="AlphaFoldDB" id="A0A4P6M1L6"/>
<dbReference type="InterPro" id="IPR013096">
    <property type="entry name" value="Cupin_2"/>
</dbReference>
<feature type="domain" description="HTH araC/xylS-type" evidence="4">
    <location>
        <begin position="163"/>
        <end position="261"/>
    </location>
</feature>
<organism evidence="5 6">
    <name type="scientific">Blautia producta</name>
    <dbReference type="NCBI Taxonomy" id="33035"/>
    <lineage>
        <taxon>Bacteria</taxon>
        <taxon>Bacillati</taxon>
        <taxon>Bacillota</taxon>
        <taxon>Clostridia</taxon>
        <taxon>Lachnospirales</taxon>
        <taxon>Lachnospiraceae</taxon>
        <taxon>Blautia</taxon>
    </lineage>
</organism>
<evidence type="ECO:0000256" key="3">
    <source>
        <dbReference type="ARBA" id="ARBA00023163"/>
    </source>
</evidence>
<keyword evidence="1" id="KW-0805">Transcription regulation</keyword>
<dbReference type="GO" id="GO:0043565">
    <property type="term" value="F:sequence-specific DNA binding"/>
    <property type="evidence" value="ECO:0007669"/>
    <property type="project" value="InterPro"/>
</dbReference>
<dbReference type="Gene3D" id="2.60.120.10">
    <property type="entry name" value="Jelly Rolls"/>
    <property type="match status" value="1"/>
</dbReference>
<dbReference type="InterPro" id="IPR014710">
    <property type="entry name" value="RmlC-like_jellyroll"/>
</dbReference>
<evidence type="ECO:0000313" key="5">
    <source>
        <dbReference type="EMBL" id="QBE97353.1"/>
    </source>
</evidence>
<dbReference type="InterPro" id="IPR018060">
    <property type="entry name" value="HTH_AraC"/>
</dbReference>